<dbReference type="Proteomes" id="UP000639643">
    <property type="component" value="Unassembled WGS sequence"/>
</dbReference>
<comment type="caution">
    <text evidence="1">The sequence shown here is derived from an EMBL/GenBank/DDBJ whole genome shotgun (WGS) entry which is preliminary data.</text>
</comment>
<keyword evidence="2" id="KW-1185">Reference proteome</keyword>
<evidence type="ECO:0000313" key="2">
    <source>
        <dbReference type="Proteomes" id="UP000639643"/>
    </source>
</evidence>
<name>A0A8H6ILJ3_9PEZI</name>
<reference evidence="1" key="1">
    <citation type="journal article" date="2020" name="Phytopathology">
        <title>Genome Sequence Resources of Colletotrichum truncatum, C. plurivorum, C. musicola, and C. sojae: Four Species Pathogenic to Soybean (Glycine max).</title>
        <authorList>
            <person name="Rogerio F."/>
            <person name="Boufleur T.R."/>
            <person name="Ciampi-Guillardi M."/>
            <person name="Sukno S.A."/>
            <person name="Thon M.R."/>
            <person name="Massola Junior N.S."/>
            <person name="Baroncelli R."/>
        </authorList>
    </citation>
    <scope>NUCLEOTIDE SEQUENCE</scope>
    <source>
        <strain evidence="1">LFN0074</strain>
    </source>
</reference>
<accession>A0A8H6ILJ3</accession>
<evidence type="ECO:0000313" key="1">
    <source>
        <dbReference type="EMBL" id="KAF6781932.1"/>
    </source>
</evidence>
<gene>
    <name evidence="1" type="ORF">CMUS01_16745</name>
</gene>
<sequence length="48" mass="5496">MGQNKPLLRYGLLSIKVHNRTLQVWFCPNDDITHANRACCGRQSVNAR</sequence>
<proteinExistence type="predicted"/>
<dbReference type="EMBL" id="WIGM01002277">
    <property type="protein sequence ID" value="KAF6781932.1"/>
    <property type="molecule type" value="Genomic_DNA"/>
</dbReference>
<dbReference type="AlphaFoldDB" id="A0A8H6ILJ3"/>
<protein>
    <submittedName>
        <fullName evidence="1">Uncharacterized protein</fullName>
    </submittedName>
</protein>
<organism evidence="1 2">
    <name type="scientific">Colletotrichum musicola</name>
    <dbReference type="NCBI Taxonomy" id="2175873"/>
    <lineage>
        <taxon>Eukaryota</taxon>
        <taxon>Fungi</taxon>
        <taxon>Dikarya</taxon>
        <taxon>Ascomycota</taxon>
        <taxon>Pezizomycotina</taxon>
        <taxon>Sordariomycetes</taxon>
        <taxon>Hypocreomycetidae</taxon>
        <taxon>Glomerellales</taxon>
        <taxon>Glomerellaceae</taxon>
        <taxon>Colletotrichum</taxon>
        <taxon>Colletotrichum orchidearum species complex</taxon>
    </lineage>
</organism>